<dbReference type="Proteomes" id="UP000660047">
    <property type="component" value="Unassembled WGS sequence"/>
</dbReference>
<evidence type="ECO:0000313" key="4">
    <source>
        <dbReference type="Proteomes" id="UP000660047"/>
    </source>
</evidence>
<proteinExistence type="predicted"/>
<evidence type="ECO:0000256" key="1">
    <source>
        <dbReference type="SAM" id="SignalP"/>
    </source>
</evidence>
<dbReference type="InterPro" id="IPR003961">
    <property type="entry name" value="FN3_dom"/>
</dbReference>
<feature type="domain" description="Fibronectin type-III" evidence="2">
    <location>
        <begin position="642"/>
        <end position="731"/>
    </location>
</feature>
<accession>A0AAI9K6V9</accession>
<evidence type="ECO:0000313" key="3">
    <source>
        <dbReference type="EMBL" id="GFO95601.1"/>
    </source>
</evidence>
<dbReference type="RefSeq" id="WP_055223065.1">
    <property type="nucleotide sequence ID" value="NZ_BLYL01000022.1"/>
</dbReference>
<dbReference type="InterPro" id="IPR036116">
    <property type="entry name" value="FN3_sf"/>
</dbReference>
<feature type="signal peptide" evidence="1">
    <location>
        <begin position="1"/>
        <end position="28"/>
    </location>
</feature>
<reference evidence="3" key="1">
    <citation type="submission" date="2020-06" db="EMBL/GenBank/DDBJ databases">
        <title>Characterization of fructooligosaccharide metabolism and fructooligosaccharide-degrading enzymes in human commensal butyrate producers.</title>
        <authorList>
            <person name="Tanno H."/>
            <person name="Fujii T."/>
            <person name="Hirano K."/>
            <person name="Maeno S."/>
            <person name="Tonozuka T."/>
            <person name="Sakamoto M."/>
            <person name="Ohkuma M."/>
            <person name="Tochio T."/>
            <person name="Endo A."/>
        </authorList>
    </citation>
    <scope>NUCLEOTIDE SEQUENCE</scope>
    <source>
        <strain evidence="3">JCM 31265</strain>
    </source>
</reference>
<dbReference type="PROSITE" id="PS50853">
    <property type="entry name" value="FN3"/>
    <property type="match status" value="2"/>
</dbReference>
<dbReference type="EMBL" id="BLYL01000022">
    <property type="protein sequence ID" value="GFO95601.1"/>
    <property type="molecule type" value="Genomic_DNA"/>
</dbReference>
<dbReference type="Gene3D" id="2.60.40.10">
    <property type="entry name" value="Immunoglobulins"/>
    <property type="match status" value="5"/>
</dbReference>
<protein>
    <recommendedName>
        <fullName evidence="2">Fibronectin type-III domain-containing protein</fullName>
    </recommendedName>
</protein>
<sequence>MRKNIARKCLCIALASAMMLGEAGTAMAASVENAADGRTAATVAAEEQADVAAANVSIWYAGAYKNSRTITINASGRAYRVEVWVNGVKCGEQYNGEDQQSFSINCEIPALLDSTYNAEVRAYDSNGEVTVQKVSPVKTDKVSFDGDPSVSVGYTVGSTGYAKPGYVSVSVYLDSRHSDEVKYEVQRATKSGGPFTTIATGSESYTSRLAYLDSTAKTGTTYYYRFRIVSGSDQYVKTSKVIATSKTASVKVGIPEVDQLYASSMNVSEKISKPGVFLWMTSNFANQYDVYRSTNKSKGYRKIKTIYSADFTDTAVKSGTVYYYKVVPKYYDSQTRKITTGKTSGVVGVKFIMNAAGAPSLIQTGNRSLKCTWAADNTADVSYEVWAKRTDITGDAYKRMVVTKKNSCTLTKLDPNGTYKVMIRTVKKSGAAVRYETTDTSERTMGYTKRVQDLTAGAVSSSLNGRKDVLSVRYSLTWYRDWGASGYVISGLNSSTGKIETIKKIKSGKKTSYTFTNTSAKGKERKYSQIYVRPYKGKARGEDNTLWNSEMPSAKRVKAVKKSTTSTKITWSAVSGAKEYYVYRTTELGVRQYIGSTKATNFTDVNVTDGMKYTYSVVVGTDFGFSSGYDLYSSDYTHKLTSPAITKVVNGSKGTATVTWKKVTNATRYYVYRSTRKNGTYKLVGKTGATKLSYMNKKLKKGTTYYYKVVASTVNDGGKTVKSVASHAKGIRIRK</sequence>
<gene>
    <name evidence="3" type="ORF">COEU31_26470</name>
</gene>
<evidence type="ECO:0000259" key="2">
    <source>
        <dbReference type="PROSITE" id="PS50853"/>
    </source>
</evidence>
<keyword evidence="1" id="KW-0732">Signal</keyword>
<dbReference type="SUPFAM" id="SSF49265">
    <property type="entry name" value="Fibronectin type III"/>
    <property type="match status" value="2"/>
</dbReference>
<feature type="domain" description="Fibronectin type-III" evidence="2">
    <location>
        <begin position="355"/>
        <end position="451"/>
    </location>
</feature>
<name>A0AAI9K6V9_9FIRM</name>
<comment type="caution">
    <text evidence="3">The sequence shown here is derived from an EMBL/GenBank/DDBJ whole genome shotgun (WGS) entry which is preliminary data.</text>
</comment>
<dbReference type="AlphaFoldDB" id="A0AAI9K6V9"/>
<dbReference type="InterPro" id="IPR013783">
    <property type="entry name" value="Ig-like_fold"/>
</dbReference>
<organism evidence="3 4">
    <name type="scientific">Coprococcus eutactus</name>
    <dbReference type="NCBI Taxonomy" id="33043"/>
    <lineage>
        <taxon>Bacteria</taxon>
        <taxon>Bacillati</taxon>
        <taxon>Bacillota</taxon>
        <taxon>Clostridia</taxon>
        <taxon>Lachnospirales</taxon>
        <taxon>Lachnospiraceae</taxon>
        <taxon>Coprococcus</taxon>
    </lineage>
</organism>
<dbReference type="CDD" id="cd00063">
    <property type="entry name" value="FN3"/>
    <property type="match status" value="1"/>
</dbReference>
<dbReference type="SMART" id="SM00060">
    <property type="entry name" value="FN3"/>
    <property type="match status" value="3"/>
</dbReference>
<feature type="chain" id="PRO_5042477783" description="Fibronectin type-III domain-containing protein" evidence="1">
    <location>
        <begin position="29"/>
        <end position="735"/>
    </location>
</feature>